<dbReference type="AlphaFoldDB" id="A0A4D4KK65"/>
<protein>
    <submittedName>
        <fullName evidence="1">Uncharacterized protein</fullName>
    </submittedName>
</protein>
<sequence>MSENHEAIVVDAKTEEAGAARSRTSALRIRLRGAATVSGGRSGSI</sequence>
<proteinExistence type="predicted"/>
<evidence type="ECO:0000313" key="2">
    <source>
        <dbReference type="Proteomes" id="UP000299290"/>
    </source>
</evidence>
<evidence type="ECO:0000313" key="1">
    <source>
        <dbReference type="EMBL" id="GDY47206.1"/>
    </source>
</evidence>
<dbReference type="EMBL" id="BJHV01000001">
    <property type="protein sequence ID" value="GDY47206.1"/>
    <property type="molecule type" value="Genomic_DNA"/>
</dbReference>
<comment type="caution">
    <text evidence="1">The sequence shown here is derived from an EMBL/GenBank/DDBJ whole genome shotgun (WGS) entry which is preliminary data.</text>
</comment>
<organism evidence="1 2">
    <name type="scientific">Streptomyces antimycoticus</name>
    <dbReference type="NCBI Taxonomy" id="68175"/>
    <lineage>
        <taxon>Bacteria</taxon>
        <taxon>Bacillati</taxon>
        <taxon>Actinomycetota</taxon>
        <taxon>Actinomycetes</taxon>
        <taxon>Kitasatosporales</taxon>
        <taxon>Streptomycetaceae</taxon>
        <taxon>Streptomyces</taxon>
        <taxon>Streptomyces violaceusniger group</taxon>
    </lineage>
</organism>
<reference evidence="1 2" key="1">
    <citation type="journal article" date="2020" name="Int. J. Syst. Evol. Microbiol.">
        <title>Reclassification of Streptomyces castelarensis and Streptomyces sporoclivatus as later heterotypic synonyms of Streptomyces antimycoticus.</title>
        <authorList>
            <person name="Komaki H."/>
            <person name="Tamura T."/>
        </authorList>
    </citation>
    <scope>NUCLEOTIDE SEQUENCE [LARGE SCALE GENOMIC DNA]</scope>
    <source>
        <strain evidence="1 2">NBRC 12839</strain>
    </source>
</reference>
<keyword evidence="2" id="KW-1185">Reference proteome</keyword>
<accession>A0A4D4KK65</accession>
<dbReference type="Proteomes" id="UP000299290">
    <property type="component" value="Unassembled WGS sequence"/>
</dbReference>
<gene>
    <name evidence="1" type="ORF">SANT12839_080880</name>
</gene>
<name>A0A4D4KK65_9ACTN</name>